<dbReference type="Gene3D" id="3.10.20.320">
    <property type="entry name" value="Putative peptidoglycan bound protein (lpxtg motif)"/>
    <property type="match status" value="1"/>
</dbReference>
<evidence type="ECO:0000313" key="4">
    <source>
        <dbReference type="Proteomes" id="UP000075618"/>
    </source>
</evidence>
<sequence>MTQKFVNEQGVEIAPSVKSELKEVGSEVSLTHPTDLDFENKRYTFKEQDKQDITEIVKGETVITYVYKQKYENNLPPVETETKFQLQQLM</sequence>
<dbReference type="EMBL" id="LROT01000029">
    <property type="protein sequence ID" value="KYF32738.1"/>
    <property type="molecule type" value="Genomic_DNA"/>
</dbReference>
<dbReference type="PATRIC" id="fig|28037.237.peg.1640"/>
<reference evidence="3 4" key="1">
    <citation type="submission" date="2016-01" db="EMBL/GenBank/DDBJ databases">
        <title>Highly variable Streptococcus oralis are common among viridans streptococci isolated from primates.</title>
        <authorList>
            <person name="Denapaite D."/>
            <person name="Rieger M."/>
            <person name="Koendgen S."/>
            <person name="Brueckner R."/>
            <person name="Ochigava I."/>
            <person name="Kappeler P."/>
            <person name="Maetz-Rensing K."/>
            <person name="Leendertz F."/>
            <person name="Hakenbeck R."/>
        </authorList>
    </citation>
    <scope>NUCLEOTIDE SEQUENCE [LARGE SCALE GENOMIC DNA]</scope>
    <source>
        <strain evidence="3 4">10712</strain>
    </source>
</reference>
<evidence type="ECO:0000259" key="2">
    <source>
        <dbReference type="Pfam" id="PF06458"/>
    </source>
</evidence>
<protein>
    <recommendedName>
        <fullName evidence="2">MucBP domain-containing protein</fullName>
    </recommendedName>
</protein>
<name>A0A150NGY8_STRMT</name>
<accession>A0A150NGY8</accession>
<dbReference type="InterPro" id="IPR009459">
    <property type="entry name" value="MucBP_dom"/>
</dbReference>
<proteinExistence type="predicted"/>
<keyword evidence="1" id="KW-0677">Repeat</keyword>
<dbReference type="Pfam" id="PF06458">
    <property type="entry name" value="MucBP"/>
    <property type="match status" value="1"/>
</dbReference>
<dbReference type="Proteomes" id="UP000075618">
    <property type="component" value="Unassembled WGS sequence"/>
</dbReference>
<evidence type="ECO:0000256" key="1">
    <source>
        <dbReference type="ARBA" id="ARBA00022737"/>
    </source>
</evidence>
<dbReference type="AlphaFoldDB" id="A0A150NGY8"/>
<feature type="domain" description="MucBP" evidence="2">
    <location>
        <begin position="4"/>
        <end position="68"/>
    </location>
</feature>
<evidence type="ECO:0000313" key="3">
    <source>
        <dbReference type="EMBL" id="KYF32738.1"/>
    </source>
</evidence>
<gene>
    <name evidence="3" type="ORF">SMI10712_01184</name>
</gene>
<comment type="caution">
    <text evidence="3">The sequence shown here is derived from an EMBL/GenBank/DDBJ whole genome shotgun (WGS) entry which is preliminary data.</text>
</comment>
<organism evidence="3 4">
    <name type="scientific">Streptococcus mitis</name>
    <dbReference type="NCBI Taxonomy" id="28037"/>
    <lineage>
        <taxon>Bacteria</taxon>
        <taxon>Bacillati</taxon>
        <taxon>Bacillota</taxon>
        <taxon>Bacilli</taxon>
        <taxon>Lactobacillales</taxon>
        <taxon>Streptococcaceae</taxon>
        <taxon>Streptococcus</taxon>
        <taxon>Streptococcus mitis group</taxon>
    </lineage>
</organism>